<name>A0A0D4CNX9_LIMMU</name>
<evidence type="ECO:0000313" key="2">
    <source>
        <dbReference type="Proteomes" id="UP000003645"/>
    </source>
</evidence>
<accession>A0A0D4CNX9</accession>
<sequence>MVELDKDILIALDNNIMLGTVGADMLSKAVIKQKHIKEILEQTGGINHDNFEDFFDELLRAYVSDSILGNLFTADELVMLAASERGFMASKLNLE</sequence>
<geneLocation type="plasmid" evidence="1 2">
    <name>pLM1</name>
</geneLocation>
<dbReference type="RefSeq" id="WP_006501097.1">
    <property type="nucleotide sequence ID" value="NZ_CP011014.1"/>
</dbReference>
<dbReference type="Proteomes" id="UP000003645">
    <property type="component" value="Plasmid pLM1"/>
</dbReference>
<keyword evidence="1" id="KW-0614">Plasmid</keyword>
<proteinExistence type="predicted"/>
<organism evidence="1 2">
    <name type="scientific">Limosilactobacillus mucosae LM1</name>
    <dbReference type="NCBI Taxonomy" id="1130798"/>
    <lineage>
        <taxon>Bacteria</taxon>
        <taxon>Bacillati</taxon>
        <taxon>Bacillota</taxon>
        <taxon>Bacilli</taxon>
        <taxon>Lactobacillales</taxon>
        <taxon>Lactobacillaceae</taxon>
        <taxon>Limosilactobacillus</taxon>
    </lineage>
</organism>
<dbReference type="AlphaFoldDB" id="A0A0D4CNX9"/>
<dbReference type="KEGG" id="lmu:LBLM1_11165"/>
<protein>
    <submittedName>
        <fullName evidence="1">Uncharacterized protein</fullName>
    </submittedName>
</protein>
<evidence type="ECO:0000313" key="1">
    <source>
        <dbReference type="EMBL" id="AJT51581.1"/>
    </source>
</evidence>
<keyword evidence="2" id="KW-1185">Reference proteome</keyword>
<gene>
    <name evidence="1" type="ORF">LBLM1_11165</name>
</gene>
<reference evidence="1 2" key="1">
    <citation type="journal article" date="2012" name="J. Bacteriol.">
        <title>Genome sequence of Lactobacillus mucosae LM1, isolated from piglet feces.</title>
        <authorList>
            <person name="Lee J.H."/>
            <person name="Valeriano V.D."/>
            <person name="Shin Y.R."/>
            <person name="Chae J.P."/>
            <person name="Kim G.B."/>
            <person name="Ham J.S."/>
            <person name="Chun J."/>
            <person name="Kang D.K."/>
        </authorList>
    </citation>
    <scope>NUCLEOTIDE SEQUENCE [LARGE SCALE GENOMIC DNA]</scope>
    <source>
        <strain evidence="1 2">LM1</strain>
        <plasmid evidence="1">pLM1</plasmid>
    </source>
</reference>
<dbReference type="HOGENOM" id="CLU_2369305_0_0_9"/>
<dbReference type="EMBL" id="CP011014">
    <property type="protein sequence ID" value="AJT51581.1"/>
    <property type="molecule type" value="Genomic_DNA"/>
</dbReference>